<evidence type="ECO:0000256" key="6">
    <source>
        <dbReference type="ARBA" id="ARBA00022801"/>
    </source>
</evidence>
<dbReference type="CDD" id="cd06530">
    <property type="entry name" value="S26_SPase_I"/>
    <property type="match status" value="1"/>
</dbReference>
<dbReference type="Pfam" id="PF10502">
    <property type="entry name" value="Peptidase_S26"/>
    <property type="match status" value="1"/>
</dbReference>
<dbReference type="PANTHER" id="PTHR43390:SF1">
    <property type="entry name" value="CHLOROPLAST PROCESSING PEPTIDASE"/>
    <property type="match status" value="1"/>
</dbReference>
<feature type="region of interest" description="Disordered" evidence="9">
    <location>
        <begin position="1"/>
        <end position="54"/>
    </location>
</feature>
<dbReference type="GO" id="GO:0005886">
    <property type="term" value="C:plasma membrane"/>
    <property type="evidence" value="ECO:0007669"/>
    <property type="project" value="UniProtKB-SubCell"/>
</dbReference>
<proteinExistence type="inferred from homology"/>
<gene>
    <name evidence="11" type="primary">lepB</name>
    <name evidence="11" type="ORF">CJ204_02045</name>
</gene>
<dbReference type="GO" id="GO:0004252">
    <property type="term" value="F:serine-type endopeptidase activity"/>
    <property type="evidence" value="ECO:0007669"/>
    <property type="project" value="InterPro"/>
</dbReference>
<dbReference type="Gene3D" id="2.10.109.10">
    <property type="entry name" value="Umud Fragment, subunit A"/>
    <property type="match status" value="1"/>
</dbReference>
<feature type="active site" evidence="7">
    <location>
        <position position="169"/>
    </location>
</feature>
<keyword evidence="8" id="KW-0472">Membrane</keyword>
<evidence type="ECO:0000313" key="12">
    <source>
        <dbReference type="Proteomes" id="UP000235363"/>
    </source>
</evidence>
<dbReference type="EMBL" id="PNHF01000003">
    <property type="protein sequence ID" value="PMC63039.1"/>
    <property type="molecule type" value="Genomic_DNA"/>
</dbReference>
<dbReference type="PROSITE" id="PS00501">
    <property type="entry name" value="SPASE_I_1"/>
    <property type="match status" value="1"/>
</dbReference>
<dbReference type="InterPro" id="IPR000223">
    <property type="entry name" value="Pept_S26A_signal_pept_1"/>
</dbReference>
<evidence type="ECO:0000313" key="11">
    <source>
        <dbReference type="EMBL" id="PMC63039.1"/>
    </source>
</evidence>
<organism evidence="11 12">
    <name type="scientific">Corynebacterium xerosis</name>
    <dbReference type="NCBI Taxonomy" id="1725"/>
    <lineage>
        <taxon>Bacteria</taxon>
        <taxon>Bacillati</taxon>
        <taxon>Actinomycetota</taxon>
        <taxon>Actinomycetes</taxon>
        <taxon>Mycobacteriales</taxon>
        <taxon>Corynebacteriaceae</taxon>
        <taxon>Corynebacterium</taxon>
    </lineage>
</organism>
<evidence type="ECO:0000256" key="8">
    <source>
        <dbReference type="RuleBase" id="RU362042"/>
    </source>
</evidence>
<evidence type="ECO:0000256" key="1">
    <source>
        <dbReference type="ARBA" id="ARBA00000677"/>
    </source>
</evidence>
<dbReference type="InterPro" id="IPR019756">
    <property type="entry name" value="Pept_S26A_signal_pept_1_Ser-AS"/>
</dbReference>
<dbReference type="PRINTS" id="PR00727">
    <property type="entry name" value="LEADERPTASE"/>
</dbReference>
<feature type="domain" description="Peptidase S26" evidence="10">
    <location>
        <begin position="62"/>
        <end position="270"/>
    </location>
</feature>
<feature type="transmembrane region" description="Helical" evidence="8">
    <location>
        <begin position="63"/>
        <end position="86"/>
    </location>
</feature>
<evidence type="ECO:0000259" key="10">
    <source>
        <dbReference type="Pfam" id="PF10502"/>
    </source>
</evidence>
<name>A0A2N6T140_9CORY</name>
<dbReference type="GO" id="GO:0006465">
    <property type="term" value="P:signal peptide processing"/>
    <property type="evidence" value="ECO:0007669"/>
    <property type="project" value="InterPro"/>
</dbReference>
<evidence type="ECO:0000256" key="9">
    <source>
        <dbReference type="SAM" id="MobiDB-lite"/>
    </source>
</evidence>
<evidence type="ECO:0000256" key="7">
    <source>
        <dbReference type="PIRSR" id="PIRSR600223-1"/>
    </source>
</evidence>
<dbReference type="InterPro" id="IPR019533">
    <property type="entry name" value="Peptidase_S26"/>
</dbReference>
<comment type="caution">
    <text evidence="11">The sequence shown here is derived from an EMBL/GenBank/DDBJ whole genome shotgun (WGS) entry which is preliminary data.</text>
</comment>
<evidence type="ECO:0000256" key="5">
    <source>
        <dbReference type="ARBA" id="ARBA00022670"/>
    </source>
</evidence>
<dbReference type="InterPro" id="IPR036286">
    <property type="entry name" value="LexA/Signal_pep-like_sf"/>
</dbReference>
<dbReference type="InterPro" id="IPR019758">
    <property type="entry name" value="Pept_S26A_signal_pept_1_CS"/>
</dbReference>
<sequence length="287" mass="31023">MTEDDRPDAGRTPKAPSWRPSGEPARAAESPAPAPAPARAIRSRRRRDDADDDGKQTPWWIEIPIIVVIALLISVGVQTFVGRVYLIPSESMQPTLHGCEGCTGDRIWVDKVSYRFSDPEPGDVLVFNGPPSWDDAFVNQRSENPVVNSLQTLGSWIGVVAPDENALVKRVIATGGQTVQCREGDAGIMVDGKLVDESFTLAPPQNPVDPLVGSEACGGPYFGPVTIPDDHLWMMGDNRTNSLDSRYHLGDEHQGSVPVDNVVGKVQAIILPFSRIGGVDDPDIQAN</sequence>
<comment type="similarity">
    <text evidence="3 8">Belongs to the peptidase S26 family.</text>
</comment>
<keyword evidence="8" id="KW-1133">Transmembrane helix</keyword>
<reference evidence="11 12" key="1">
    <citation type="submission" date="2017-09" db="EMBL/GenBank/DDBJ databases">
        <title>Bacterial strain isolated from the female urinary microbiota.</title>
        <authorList>
            <person name="Thomas-White K."/>
            <person name="Kumar N."/>
            <person name="Forster S."/>
            <person name="Putonti C."/>
            <person name="Lawley T."/>
            <person name="Wolfe A.J."/>
        </authorList>
    </citation>
    <scope>NUCLEOTIDE SEQUENCE [LARGE SCALE GENOMIC DNA]</scope>
    <source>
        <strain evidence="11 12">UMB0908</strain>
    </source>
</reference>
<comment type="subcellular location">
    <subcellularLocation>
        <location evidence="2">Cell membrane</location>
        <topology evidence="2">Single-pass type II membrane protein</topology>
    </subcellularLocation>
    <subcellularLocation>
        <location evidence="8">Membrane</location>
        <topology evidence="8">Single-pass type II membrane protein</topology>
    </subcellularLocation>
</comment>
<dbReference type="RefSeq" id="WP_102211995.1">
    <property type="nucleotide sequence ID" value="NZ_PNHF01000003.1"/>
</dbReference>
<dbReference type="GO" id="GO:0009003">
    <property type="term" value="F:signal peptidase activity"/>
    <property type="evidence" value="ECO:0007669"/>
    <property type="project" value="UniProtKB-EC"/>
</dbReference>
<keyword evidence="8" id="KW-0812">Transmembrane</keyword>
<keyword evidence="5 8" id="KW-0645">Protease</keyword>
<dbReference type="Proteomes" id="UP000235363">
    <property type="component" value="Unassembled WGS sequence"/>
</dbReference>
<evidence type="ECO:0000256" key="4">
    <source>
        <dbReference type="ARBA" id="ARBA00013208"/>
    </source>
</evidence>
<dbReference type="AlphaFoldDB" id="A0A2N6T140"/>
<dbReference type="SUPFAM" id="SSF51306">
    <property type="entry name" value="LexA/Signal peptidase"/>
    <property type="match status" value="1"/>
</dbReference>
<accession>A0A2N6T140</accession>
<protein>
    <recommendedName>
        <fullName evidence="4 8">Signal peptidase I</fullName>
        <ecNumber evidence="4 8">3.4.21.89</ecNumber>
    </recommendedName>
</protein>
<keyword evidence="6 8" id="KW-0378">Hydrolase</keyword>
<comment type="catalytic activity">
    <reaction evidence="1 8">
        <text>Cleavage of hydrophobic, N-terminal signal or leader sequences from secreted and periplasmic proteins.</text>
        <dbReference type="EC" id="3.4.21.89"/>
    </reaction>
</comment>
<feature type="active site" evidence="7">
    <location>
        <position position="91"/>
    </location>
</feature>
<dbReference type="PROSITE" id="PS00761">
    <property type="entry name" value="SPASE_I_3"/>
    <property type="match status" value="1"/>
</dbReference>
<dbReference type="PANTHER" id="PTHR43390">
    <property type="entry name" value="SIGNAL PEPTIDASE I"/>
    <property type="match status" value="1"/>
</dbReference>
<evidence type="ECO:0000256" key="3">
    <source>
        <dbReference type="ARBA" id="ARBA00009370"/>
    </source>
</evidence>
<evidence type="ECO:0000256" key="2">
    <source>
        <dbReference type="ARBA" id="ARBA00004401"/>
    </source>
</evidence>
<dbReference type="NCBIfam" id="TIGR02227">
    <property type="entry name" value="sigpep_I_bact"/>
    <property type="match status" value="1"/>
</dbReference>
<dbReference type="EC" id="3.4.21.89" evidence="4 8"/>